<protein>
    <submittedName>
        <fullName evidence="2">Uncharacterized protein</fullName>
    </submittedName>
</protein>
<feature type="compositionally biased region" description="Basic residues" evidence="1">
    <location>
        <begin position="1"/>
        <end position="16"/>
    </location>
</feature>
<feature type="region of interest" description="Disordered" evidence="1">
    <location>
        <begin position="1"/>
        <end position="24"/>
    </location>
</feature>
<evidence type="ECO:0000313" key="2">
    <source>
        <dbReference type="EMBL" id="KAJ9671052.1"/>
    </source>
</evidence>
<name>A0AA38YIH0_VITRO</name>
<keyword evidence="3" id="KW-1185">Reference proteome</keyword>
<sequence>MPRARTKLTTRPRRTTRSSPLSHGNVTEGRAAIYLVAGSKYHNVSLIREFKALTPPIFRGGPNFLEAENWMKERNKILDVMAMPEEMKFL</sequence>
<accession>A0AA38YIH0</accession>
<dbReference type="Proteomes" id="UP001168098">
    <property type="component" value="Unassembled WGS sequence"/>
</dbReference>
<dbReference type="AlphaFoldDB" id="A0AA38YIH0"/>
<comment type="caution">
    <text evidence="2">The sequence shown here is derived from an EMBL/GenBank/DDBJ whole genome shotgun (WGS) entry which is preliminary data.</text>
</comment>
<evidence type="ECO:0000256" key="1">
    <source>
        <dbReference type="SAM" id="MobiDB-lite"/>
    </source>
</evidence>
<reference evidence="2 3" key="1">
    <citation type="journal article" date="2023" name="BMC Biotechnol.">
        <title>Vitis rotundifolia cv Carlos genome sequencing.</title>
        <authorList>
            <person name="Huff M."/>
            <person name="Hulse-Kemp A."/>
            <person name="Scheffler B."/>
            <person name="Youngblood R."/>
            <person name="Simpson S."/>
            <person name="Babiker E."/>
            <person name="Staton M."/>
        </authorList>
    </citation>
    <scope>NUCLEOTIDE SEQUENCE [LARGE SCALE GENOMIC DNA]</scope>
    <source>
        <tissue evidence="2">Leaf</tissue>
    </source>
</reference>
<proteinExistence type="predicted"/>
<gene>
    <name evidence="2" type="ORF">PVL29_027173</name>
</gene>
<evidence type="ECO:0000313" key="3">
    <source>
        <dbReference type="Proteomes" id="UP001168098"/>
    </source>
</evidence>
<organism evidence="2 3">
    <name type="scientific">Vitis rotundifolia</name>
    <name type="common">Muscadine grape</name>
    <dbReference type="NCBI Taxonomy" id="103349"/>
    <lineage>
        <taxon>Eukaryota</taxon>
        <taxon>Viridiplantae</taxon>
        <taxon>Streptophyta</taxon>
        <taxon>Embryophyta</taxon>
        <taxon>Tracheophyta</taxon>
        <taxon>Spermatophyta</taxon>
        <taxon>Magnoliopsida</taxon>
        <taxon>eudicotyledons</taxon>
        <taxon>Gunneridae</taxon>
        <taxon>Pentapetalae</taxon>
        <taxon>rosids</taxon>
        <taxon>Vitales</taxon>
        <taxon>Vitaceae</taxon>
        <taxon>Viteae</taxon>
        <taxon>Vitis</taxon>
    </lineage>
</organism>
<dbReference type="EMBL" id="JARBHA010000020">
    <property type="protein sequence ID" value="KAJ9671052.1"/>
    <property type="molecule type" value="Genomic_DNA"/>
</dbReference>